<feature type="region of interest" description="Disordered" evidence="1">
    <location>
        <begin position="254"/>
        <end position="293"/>
    </location>
</feature>
<proteinExistence type="predicted"/>
<gene>
    <name evidence="3" type="ORF">B0T22DRAFT_484934</name>
</gene>
<protein>
    <submittedName>
        <fullName evidence="3">Uncharacterized protein</fullName>
    </submittedName>
</protein>
<sequence>MAASLGSSLFLFNGLHAISPYLLNQASSPVASNITTATATATSNNPYSGQQSNDNMDFARRCLLPSRSSRGPKPPKGPKAARDARKYMEFTPPRDWSFIILQCETCRARGVANCRMATDICGGGLFAYSDLGAFVRERSEQATMTTTTTTTTIAANNRYPNVSRPPAPLPLLPPAPKSYSIKEARLMPPLYLYMDVCSLGMVADSARQALRVAFGDPYMDRETEKGVKPLDFDALRSALMKLLFHHCLSRERLPLSGGGGDGNGDGVRQPVRASGSGLGMGSSFGSGSGRPSW</sequence>
<name>A0AAE0X2B6_9PEZI</name>
<feature type="region of interest" description="Disordered" evidence="1">
    <location>
        <begin position="64"/>
        <end position="83"/>
    </location>
</feature>
<evidence type="ECO:0000313" key="3">
    <source>
        <dbReference type="EMBL" id="KAK3682919.1"/>
    </source>
</evidence>
<keyword evidence="2" id="KW-0732">Signal</keyword>
<keyword evidence="4" id="KW-1185">Reference proteome</keyword>
<evidence type="ECO:0000256" key="1">
    <source>
        <dbReference type="SAM" id="MobiDB-lite"/>
    </source>
</evidence>
<dbReference type="AlphaFoldDB" id="A0AAE0X2B6"/>
<comment type="caution">
    <text evidence="3">The sequence shown here is derived from an EMBL/GenBank/DDBJ whole genome shotgun (WGS) entry which is preliminary data.</text>
</comment>
<evidence type="ECO:0000256" key="2">
    <source>
        <dbReference type="SAM" id="SignalP"/>
    </source>
</evidence>
<accession>A0AAE0X2B6</accession>
<feature type="compositionally biased region" description="Gly residues" evidence="1">
    <location>
        <begin position="256"/>
        <end position="265"/>
    </location>
</feature>
<feature type="chain" id="PRO_5042042649" evidence="2">
    <location>
        <begin position="18"/>
        <end position="293"/>
    </location>
</feature>
<feature type="compositionally biased region" description="Gly residues" evidence="1">
    <location>
        <begin position="276"/>
        <end position="293"/>
    </location>
</feature>
<reference evidence="3" key="2">
    <citation type="submission" date="2023-06" db="EMBL/GenBank/DDBJ databases">
        <authorList>
            <consortium name="Lawrence Berkeley National Laboratory"/>
            <person name="Haridas S."/>
            <person name="Hensen N."/>
            <person name="Bonometti L."/>
            <person name="Westerberg I."/>
            <person name="Brannstrom I.O."/>
            <person name="Guillou S."/>
            <person name="Cros-Aarteil S."/>
            <person name="Calhoun S."/>
            <person name="Kuo A."/>
            <person name="Mondo S."/>
            <person name="Pangilinan J."/>
            <person name="Riley R."/>
            <person name="Labutti K."/>
            <person name="Andreopoulos B."/>
            <person name="Lipzen A."/>
            <person name="Chen C."/>
            <person name="Yanf M."/>
            <person name="Daum C."/>
            <person name="Ng V."/>
            <person name="Clum A."/>
            <person name="Steindorff A."/>
            <person name="Ohm R."/>
            <person name="Martin F."/>
            <person name="Silar P."/>
            <person name="Natvig D."/>
            <person name="Lalanne C."/>
            <person name="Gautier V."/>
            <person name="Ament-Velasquez S.L."/>
            <person name="Kruys A."/>
            <person name="Hutchinson M.I."/>
            <person name="Powell A.J."/>
            <person name="Barry K."/>
            <person name="Miller A.N."/>
            <person name="Grigoriev I.V."/>
            <person name="Debuchy R."/>
            <person name="Gladieux P."/>
            <person name="Thoren M.H."/>
            <person name="Johannesson H."/>
        </authorList>
    </citation>
    <scope>NUCLEOTIDE SEQUENCE</scope>
    <source>
        <strain evidence="3">CBS 314.62</strain>
    </source>
</reference>
<reference evidence="3" key="1">
    <citation type="journal article" date="2023" name="Mol. Phylogenet. Evol.">
        <title>Genome-scale phylogeny and comparative genomics of the fungal order Sordariales.</title>
        <authorList>
            <person name="Hensen N."/>
            <person name="Bonometti L."/>
            <person name="Westerberg I."/>
            <person name="Brannstrom I.O."/>
            <person name="Guillou S."/>
            <person name="Cros-Aarteil S."/>
            <person name="Calhoun S."/>
            <person name="Haridas S."/>
            <person name="Kuo A."/>
            <person name="Mondo S."/>
            <person name="Pangilinan J."/>
            <person name="Riley R."/>
            <person name="LaButti K."/>
            <person name="Andreopoulos B."/>
            <person name="Lipzen A."/>
            <person name="Chen C."/>
            <person name="Yan M."/>
            <person name="Daum C."/>
            <person name="Ng V."/>
            <person name="Clum A."/>
            <person name="Steindorff A."/>
            <person name="Ohm R.A."/>
            <person name="Martin F."/>
            <person name="Silar P."/>
            <person name="Natvig D.O."/>
            <person name="Lalanne C."/>
            <person name="Gautier V."/>
            <person name="Ament-Velasquez S.L."/>
            <person name="Kruys A."/>
            <person name="Hutchinson M.I."/>
            <person name="Powell A.J."/>
            <person name="Barry K."/>
            <person name="Miller A.N."/>
            <person name="Grigoriev I.V."/>
            <person name="Debuchy R."/>
            <person name="Gladieux P."/>
            <person name="Hiltunen Thoren M."/>
            <person name="Johannesson H."/>
        </authorList>
    </citation>
    <scope>NUCLEOTIDE SEQUENCE</scope>
    <source>
        <strain evidence="3">CBS 314.62</strain>
    </source>
</reference>
<dbReference type="EMBL" id="JAULSO010000005">
    <property type="protein sequence ID" value="KAK3682919.1"/>
    <property type="molecule type" value="Genomic_DNA"/>
</dbReference>
<feature type="signal peptide" evidence="2">
    <location>
        <begin position="1"/>
        <end position="17"/>
    </location>
</feature>
<organism evidence="3 4">
    <name type="scientific">Podospora appendiculata</name>
    <dbReference type="NCBI Taxonomy" id="314037"/>
    <lineage>
        <taxon>Eukaryota</taxon>
        <taxon>Fungi</taxon>
        <taxon>Dikarya</taxon>
        <taxon>Ascomycota</taxon>
        <taxon>Pezizomycotina</taxon>
        <taxon>Sordariomycetes</taxon>
        <taxon>Sordariomycetidae</taxon>
        <taxon>Sordariales</taxon>
        <taxon>Podosporaceae</taxon>
        <taxon>Podospora</taxon>
    </lineage>
</organism>
<evidence type="ECO:0000313" key="4">
    <source>
        <dbReference type="Proteomes" id="UP001270362"/>
    </source>
</evidence>
<dbReference type="Proteomes" id="UP001270362">
    <property type="component" value="Unassembled WGS sequence"/>
</dbReference>